<organism evidence="2 3">
    <name type="scientific">Mucor plumbeus</name>
    <dbReference type="NCBI Taxonomy" id="97098"/>
    <lineage>
        <taxon>Eukaryota</taxon>
        <taxon>Fungi</taxon>
        <taxon>Fungi incertae sedis</taxon>
        <taxon>Mucoromycota</taxon>
        <taxon>Mucoromycotina</taxon>
        <taxon>Mucoromycetes</taxon>
        <taxon>Mucorales</taxon>
        <taxon>Mucorineae</taxon>
        <taxon>Mucoraceae</taxon>
        <taxon>Mucor</taxon>
    </lineage>
</organism>
<dbReference type="Pfam" id="PF08240">
    <property type="entry name" value="ADH_N"/>
    <property type="match status" value="1"/>
</dbReference>
<dbReference type="Proteomes" id="UP000650833">
    <property type="component" value="Unassembled WGS sequence"/>
</dbReference>
<dbReference type="EMBL" id="JAEPRC010000609">
    <property type="protein sequence ID" value="KAG2194081.1"/>
    <property type="molecule type" value="Genomic_DNA"/>
</dbReference>
<keyword evidence="3" id="KW-1185">Reference proteome</keyword>
<dbReference type="PANTHER" id="PTHR45033:SF2">
    <property type="entry name" value="ZINC-TYPE ALCOHOL DEHYDROGENASE-LIKE PROTEIN C1773.06C"/>
    <property type="match status" value="1"/>
</dbReference>
<gene>
    <name evidence="2" type="ORF">INT46_006932</name>
</gene>
<feature type="domain" description="Enoyl reductase (ER)" evidence="1">
    <location>
        <begin position="27"/>
        <end position="347"/>
    </location>
</feature>
<evidence type="ECO:0000313" key="3">
    <source>
        <dbReference type="Proteomes" id="UP000650833"/>
    </source>
</evidence>
<dbReference type="OrthoDB" id="3509362at2759"/>
<dbReference type="Gene3D" id="3.90.180.10">
    <property type="entry name" value="Medium-chain alcohol dehydrogenases, catalytic domain"/>
    <property type="match status" value="1"/>
</dbReference>
<dbReference type="Pfam" id="PF00107">
    <property type="entry name" value="ADH_zinc_N"/>
    <property type="match status" value="1"/>
</dbReference>
<name>A0A8H7QKC4_9FUNG</name>
<accession>A0A8H7QKC4</accession>
<dbReference type="SUPFAM" id="SSF51735">
    <property type="entry name" value="NAD(P)-binding Rossmann-fold domains"/>
    <property type="match status" value="1"/>
</dbReference>
<dbReference type="InterPro" id="IPR052711">
    <property type="entry name" value="Zinc_ADH-like"/>
</dbReference>
<dbReference type="SMART" id="SM00829">
    <property type="entry name" value="PKS_ER"/>
    <property type="match status" value="1"/>
</dbReference>
<proteinExistence type="predicted"/>
<dbReference type="SUPFAM" id="SSF50129">
    <property type="entry name" value="GroES-like"/>
    <property type="match status" value="1"/>
</dbReference>
<dbReference type="InterPro" id="IPR020843">
    <property type="entry name" value="ER"/>
</dbReference>
<evidence type="ECO:0000313" key="2">
    <source>
        <dbReference type="EMBL" id="KAG2194081.1"/>
    </source>
</evidence>
<dbReference type="InterPro" id="IPR013154">
    <property type="entry name" value="ADH-like_N"/>
</dbReference>
<protein>
    <recommendedName>
        <fullName evidence="1">Enoyl reductase (ER) domain-containing protein</fullName>
    </recommendedName>
</protein>
<dbReference type="InterPro" id="IPR011032">
    <property type="entry name" value="GroES-like_sf"/>
</dbReference>
<dbReference type="AlphaFoldDB" id="A0A8H7QKC4"/>
<dbReference type="CDD" id="cd08276">
    <property type="entry name" value="MDR7"/>
    <property type="match status" value="1"/>
</dbReference>
<dbReference type="InterPro" id="IPR036291">
    <property type="entry name" value="NAD(P)-bd_dom_sf"/>
</dbReference>
<dbReference type="GO" id="GO:0016491">
    <property type="term" value="F:oxidoreductase activity"/>
    <property type="evidence" value="ECO:0007669"/>
    <property type="project" value="InterPro"/>
</dbReference>
<comment type="caution">
    <text evidence="2">The sequence shown here is derived from an EMBL/GenBank/DDBJ whole genome shotgun (WGS) entry which is preliminary data.</text>
</comment>
<sequence length="350" mass="37856">MSSQLQQTVYRLTDKSASYRGIKQYQENLDLNLGKNEVLIKIKAVSLNYRDFAVASGKYPLPVKDNVIPGSDAAAEVIQIGSSVTNLAVGDRVITNFDPENLYGPQTSNLTAFGAPQDGVLTQYNILPSYAVNKLPKGSHLTDEEAAVLVCTGVTAWNVFYGSGNRFVAGQTVLMLGTGGVSMTALILAKAAGAITIITSSSDEKLKYVQEKWGVDYAINYKFYPDWEKKVLEITQGQGVDFVIENGGSSTIMKSLASTKMGGQVANIGFLENAKEMPDILSLVLGRAIHLRGISVGSKQLAEELIRFVHAKKLNMPVEKVFGFSVDQVHAAYASIKSQIFIGKIVFKVG</sequence>
<dbReference type="Gene3D" id="3.40.50.720">
    <property type="entry name" value="NAD(P)-binding Rossmann-like Domain"/>
    <property type="match status" value="1"/>
</dbReference>
<reference evidence="2" key="1">
    <citation type="submission" date="2020-12" db="EMBL/GenBank/DDBJ databases">
        <title>Metabolic potential, ecology and presence of endohyphal bacteria is reflected in genomic diversity of Mucoromycotina.</title>
        <authorList>
            <person name="Muszewska A."/>
            <person name="Okrasinska A."/>
            <person name="Steczkiewicz K."/>
            <person name="Drgas O."/>
            <person name="Orlowska M."/>
            <person name="Perlinska-Lenart U."/>
            <person name="Aleksandrzak-Piekarczyk T."/>
            <person name="Szatraj K."/>
            <person name="Zielenkiewicz U."/>
            <person name="Pilsyk S."/>
            <person name="Malc E."/>
            <person name="Mieczkowski P."/>
            <person name="Kruszewska J.S."/>
            <person name="Biernat P."/>
            <person name="Pawlowska J."/>
        </authorList>
    </citation>
    <scope>NUCLEOTIDE SEQUENCE</scope>
    <source>
        <strain evidence="2">CBS 226.32</strain>
    </source>
</reference>
<dbReference type="InterPro" id="IPR013149">
    <property type="entry name" value="ADH-like_C"/>
</dbReference>
<dbReference type="PANTHER" id="PTHR45033">
    <property type="match status" value="1"/>
</dbReference>
<evidence type="ECO:0000259" key="1">
    <source>
        <dbReference type="SMART" id="SM00829"/>
    </source>
</evidence>